<dbReference type="SMART" id="SM00448">
    <property type="entry name" value="REC"/>
    <property type="match status" value="1"/>
</dbReference>
<dbReference type="InterPro" id="IPR011006">
    <property type="entry name" value="CheY-like_superfamily"/>
</dbReference>
<dbReference type="InterPro" id="IPR001789">
    <property type="entry name" value="Sig_transdc_resp-reg_receiver"/>
</dbReference>
<gene>
    <name evidence="4" type="ORF">ACFPT7_10480</name>
</gene>
<evidence type="ECO:0000313" key="4">
    <source>
        <dbReference type="EMBL" id="MFC5862716.1"/>
    </source>
</evidence>
<dbReference type="EMBL" id="JBHSPH010000002">
    <property type="protein sequence ID" value="MFC5862716.1"/>
    <property type="molecule type" value="Genomic_DNA"/>
</dbReference>
<dbReference type="PROSITE" id="PS50110">
    <property type="entry name" value="RESPONSE_REGULATORY"/>
    <property type="match status" value="1"/>
</dbReference>
<evidence type="ECO:0000259" key="3">
    <source>
        <dbReference type="PROSITE" id="PS50110"/>
    </source>
</evidence>
<dbReference type="Proteomes" id="UP001596091">
    <property type="component" value="Unassembled WGS sequence"/>
</dbReference>
<reference evidence="5" key="1">
    <citation type="journal article" date="2019" name="Int. J. Syst. Evol. Microbiol.">
        <title>The Global Catalogue of Microorganisms (GCM) 10K type strain sequencing project: providing services to taxonomists for standard genome sequencing and annotation.</title>
        <authorList>
            <consortium name="The Broad Institute Genomics Platform"/>
            <consortium name="The Broad Institute Genome Sequencing Center for Infectious Disease"/>
            <person name="Wu L."/>
            <person name="Ma J."/>
        </authorList>
    </citation>
    <scope>NUCLEOTIDE SEQUENCE [LARGE SCALE GENOMIC DNA]</scope>
    <source>
        <strain evidence="5">JCM 4087</strain>
    </source>
</reference>
<protein>
    <submittedName>
        <fullName evidence="4">Response regulator</fullName>
    </submittedName>
</protein>
<evidence type="ECO:0000256" key="1">
    <source>
        <dbReference type="ARBA" id="ARBA00022553"/>
    </source>
</evidence>
<dbReference type="PANTHER" id="PTHR44591">
    <property type="entry name" value="STRESS RESPONSE REGULATOR PROTEIN 1"/>
    <property type="match status" value="1"/>
</dbReference>
<keyword evidence="1 2" id="KW-0597">Phosphoprotein</keyword>
<feature type="modified residue" description="4-aspartylphosphate" evidence="2">
    <location>
        <position position="58"/>
    </location>
</feature>
<keyword evidence="5" id="KW-1185">Reference proteome</keyword>
<evidence type="ECO:0000313" key="5">
    <source>
        <dbReference type="Proteomes" id="UP001596091"/>
    </source>
</evidence>
<dbReference type="InterPro" id="IPR050595">
    <property type="entry name" value="Bact_response_regulator"/>
</dbReference>
<dbReference type="Pfam" id="PF00072">
    <property type="entry name" value="Response_reg"/>
    <property type="match status" value="1"/>
</dbReference>
<comment type="caution">
    <text evidence="4">The sequence shown here is derived from an EMBL/GenBank/DDBJ whole genome shotgun (WGS) entry which is preliminary data.</text>
</comment>
<sequence length="130" mass="14295">MSELHDRRRVFVVDDESIIAVTLATILQKNGYNAISYTDPAKALTAIHENPPDLLITDVMMPRLSGVDLAIAVRKSFPKCKILLFSGQAATVGLLQEASENGHAFDLITKPIHPTDLLERIRVVTEETTA</sequence>
<evidence type="ECO:0000256" key="2">
    <source>
        <dbReference type="PROSITE-ProRule" id="PRU00169"/>
    </source>
</evidence>
<dbReference type="SUPFAM" id="SSF52172">
    <property type="entry name" value="CheY-like"/>
    <property type="match status" value="1"/>
</dbReference>
<dbReference type="PANTHER" id="PTHR44591:SF3">
    <property type="entry name" value="RESPONSE REGULATORY DOMAIN-CONTAINING PROTEIN"/>
    <property type="match status" value="1"/>
</dbReference>
<dbReference type="CDD" id="cd00156">
    <property type="entry name" value="REC"/>
    <property type="match status" value="1"/>
</dbReference>
<proteinExistence type="predicted"/>
<feature type="domain" description="Response regulatory" evidence="3">
    <location>
        <begin position="9"/>
        <end position="125"/>
    </location>
</feature>
<dbReference type="RefSeq" id="WP_263336487.1">
    <property type="nucleotide sequence ID" value="NZ_JAGSYH010000003.1"/>
</dbReference>
<organism evidence="4 5">
    <name type="scientific">Acidicapsa dinghuensis</name>
    <dbReference type="NCBI Taxonomy" id="2218256"/>
    <lineage>
        <taxon>Bacteria</taxon>
        <taxon>Pseudomonadati</taxon>
        <taxon>Acidobacteriota</taxon>
        <taxon>Terriglobia</taxon>
        <taxon>Terriglobales</taxon>
        <taxon>Acidobacteriaceae</taxon>
        <taxon>Acidicapsa</taxon>
    </lineage>
</organism>
<name>A0ABW1EEN2_9BACT</name>
<accession>A0ABW1EEN2</accession>
<dbReference type="Gene3D" id="3.40.50.2300">
    <property type="match status" value="1"/>
</dbReference>